<dbReference type="InterPro" id="IPR001647">
    <property type="entry name" value="HTH_TetR"/>
</dbReference>
<name>A0A7X0EH03_9PROT</name>
<dbReference type="InterPro" id="IPR050109">
    <property type="entry name" value="HTH-type_TetR-like_transc_reg"/>
</dbReference>
<dbReference type="PROSITE" id="PS50977">
    <property type="entry name" value="HTH_TETR_2"/>
    <property type="match status" value="1"/>
</dbReference>
<reference evidence="7 8" key="1">
    <citation type="submission" date="2020-08" db="EMBL/GenBank/DDBJ databases">
        <title>Genomic Encyclopedia of Type Strains, Phase IV (KMG-IV): sequencing the most valuable type-strain genomes for metagenomic binning, comparative biology and taxonomic classification.</title>
        <authorList>
            <person name="Goeker M."/>
        </authorList>
    </citation>
    <scope>NUCLEOTIDE SEQUENCE [LARGE SCALE GENOMIC DNA]</scope>
    <source>
        <strain evidence="7 8">DSM 22198</strain>
    </source>
</reference>
<evidence type="ECO:0000259" key="6">
    <source>
        <dbReference type="PROSITE" id="PS50977"/>
    </source>
</evidence>
<dbReference type="RefSeq" id="WP_184807956.1">
    <property type="nucleotide sequence ID" value="NZ_JACIIZ010000051.1"/>
</dbReference>
<comment type="caution">
    <text evidence="7">The sequence shown here is derived from an EMBL/GenBank/DDBJ whole genome shotgun (WGS) entry which is preliminary data.</text>
</comment>
<feature type="region of interest" description="Disordered" evidence="5">
    <location>
        <begin position="185"/>
        <end position="207"/>
    </location>
</feature>
<keyword evidence="3" id="KW-0804">Transcription</keyword>
<dbReference type="PRINTS" id="PR00455">
    <property type="entry name" value="HTHTETR"/>
</dbReference>
<dbReference type="GO" id="GO:0000976">
    <property type="term" value="F:transcription cis-regulatory region binding"/>
    <property type="evidence" value="ECO:0007669"/>
    <property type="project" value="TreeGrafter"/>
</dbReference>
<gene>
    <name evidence="7" type="ORF">FHS74_006052</name>
</gene>
<dbReference type="PANTHER" id="PTHR30055:SF234">
    <property type="entry name" value="HTH-TYPE TRANSCRIPTIONAL REGULATOR BETI"/>
    <property type="match status" value="1"/>
</dbReference>
<keyword evidence="1" id="KW-0805">Transcription regulation</keyword>
<evidence type="ECO:0000256" key="3">
    <source>
        <dbReference type="ARBA" id="ARBA00023163"/>
    </source>
</evidence>
<evidence type="ECO:0000256" key="1">
    <source>
        <dbReference type="ARBA" id="ARBA00023015"/>
    </source>
</evidence>
<feature type="domain" description="HTH tetR-type" evidence="6">
    <location>
        <begin position="10"/>
        <end position="70"/>
    </location>
</feature>
<feature type="DNA-binding region" description="H-T-H motif" evidence="4">
    <location>
        <begin position="33"/>
        <end position="52"/>
    </location>
</feature>
<evidence type="ECO:0000256" key="4">
    <source>
        <dbReference type="PROSITE-ProRule" id="PRU00335"/>
    </source>
</evidence>
<dbReference type="Gene3D" id="1.10.357.10">
    <property type="entry name" value="Tetracycline Repressor, domain 2"/>
    <property type="match status" value="1"/>
</dbReference>
<dbReference type="SUPFAM" id="SSF46689">
    <property type="entry name" value="Homeodomain-like"/>
    <property type="match status" value="1"/>
</dbReference>
<dbReference type="AlphaFoldDB" id="A0A7X0EH03"/>
<dbReference type="GO" id="GO:0003700">
    <property type="term" value="F:DNA-binding transcription factor activity"/>
    <property type="evidence" value="ECO:0007669"/>
    <property type="project" value="TreeGrafter"/>
</dbReference>
<organism evidence="7 8">
    <name type="scientific">Nitrospirillum iridis</name>
    <dbReference type="NCBI Taxonomy" id="765888"/>
    <lineage>
        <taxon>Bacteria</taxon>
        <taxon>Pseudomonadati</taxon>
        <taxon>Pseudomonadota</taxon>
        <taxon>Alphaproteobacteria</taxon>
        <taxon>Rhodospirillales</taxon>
        <taxon>Azospirillaceae</taxon>
        <taxon>Nitrospirillum</taxon>
    </lineage>
</organism>
<dbReference type="EMBL" id="JACIIZ010000051">
    <property type="protein sequence ID" value="MBB6255450.1"/>
    <property type="molecule type" value="Genomic_DNA"/>
</dbReference>
<keyword evidence="8" id="KW-1185">Reference proteome</keyword>
<evidence type="ECO:0000256" key="2">
    <source>
        <dbReference type="ARBA" id="ARBA00023125"/>
    </source>
</evidence>
<evidence type="ECO:0000256" key="5">
    <source>
        <dbReference type="SAM" id="MobiDB-lite"/>
    </source>
</evidence>
<sequence>MRCSREAQASLTRERILEAARDYLDHHDIDTLTLRRVAELAGVSAPTVYAHFPTMDDLVAAFFHWLKPRIGLAAALPPLADFATLPARLFPRYEAHGALLRNLMNKPSWDRQRQDDRDARHAPWREAVATAVPGLTPAQQRRGALAVAAFFTPTLWRWLRDTGGLTPAEAELTAQWAMRTLVEGLARDGDGLADPPSSSDPTGGQEP</sequence>
<keyword evidence="2 4" id="KW-0238">DNA-binding</keyword>
<proteinExistence type="predicted"/>
<accession>A0A7X0EH03</accession>
<evidence type="ECO:0000313" key="7">
    <source>
        <dbReference type="EMBL" id="MBB6255450.1"/>
    </source>
</evidence>
<feature type="compositionally biased region" description="Polar residues" evidence="5">
    <location>
        <begin position="196"/>
        <end position="207"/>
    </location>
</feature>
<protein>
    <submittedName>
        <fullName evidence="7">AcrR family transcriptional regulator</fullName>
    </submittedName>
</protein>
<dbReference type="Pfam" id="PF00440">
    <property type="entry name" value="TetR_N"/>
    <property type="match status" value="1"/>
</dbReference>
<dbReference type="PANTHER" id="PTHR30055">
    <property type="entry name" value="HTH-TYPE TRANSCRIPTIONAL REGULATOR RUTR"/>
    <property type="match status" value="1"/>
</dbReference>
<evidence type="ECO:0000313" key="8">
    <source>
        <dbReference type="Proteomes" id="UP000539175"/>
    </source>
</evidence>
<dbReference type="InterPro" id="IPR009057">
    <property type="entry name" value="Homeodomain-like_sf"/>
</dbReference>
<dbReference type="Proteomes" id="UP000539175">
    <property type="component" value="Unassembled WGS sequence"/>
</dbReference>